<name>A5DVI9_LODEL</name>
<dbReference type="AlphaFoldDB" id="A5DVI9"/>
<dbReference type="HOGENOM" id="CLU_065163_2_1_1"/>
<feature type="region of interest" description="Disordered" evidence="6">
    <location>
        <begin position="91"/>
        <end position="111"/>
    </location>
</feature>
<dbReference type="GeneID" id="5234196"/>
<evidence type="ECO:0000313" key="8">
    <source>
        <dbReference type="Proteomes" id="UP000001996"/>
    </source>
</evidence>
<reference evidence="7 8" key="1">
    <citation type="journal article" date="2009" name="Nature">
        <title>Evolution of pathogenicity and sexual reproduction in eight Candida genomes.</title>
        <authorList>
            <person name="Butler G."/>
            <person name="Rasmussen M.D."/>
            <person name="Lin M.F."/>
            <person name="Santos M.A."/>
            <person name="Sakthikumar S."/>
            <person name="Munro C.A."/>
            <person name="Rheinbay E."/>
            <person name="Grabherr M."/>
            <person name="Forche A."/>
            <person name="Reedy J.L."/>
            <person name="Agrafioti I."/>
            <person name="Arnaud M.B."/>
            <person name="Bates S."/>
            <person name="Brown A.J."/>
            <person name="Brunke S."/>
            <person name="Costanzo M.C."/>
            <person name="Fitzpatrick D.A."/>
            <person name="de Groot P.W."/>
            <person name="Harris D."/>
            <person name="Hoyer L.L."/>
            <person name="Hube B."/>
            <person name="Klis F.M."/>
            <person name="Kodira C."/>
            <person name="Lennard N."/>
            <person name="Logue M.E."/>
            <person name="Martin R."/>
            <person name="Neiman A.M."/>
            <person name="Nikolaou E."/>
            <person name="Quail M.A."/>
            <person name="Quinn J."/>
            <person name="Santos M.C."/>
            <person name="Schmitzberger F.F."/>
            <person name="Sherlock G."/>
            <person name="Shah P."/>
            <person name="Silverstein K.A."/>
            <person name="Skrzypek M.S."/>
            <person name="Soll D."/>
            <person name="Staggs R."/>
            <person name="Stansfield I."/>
            <person name="Stumpf M.P."/>
            <person name="Sudbery P.E."/>
            <person name="Srikantha T."/>
            <person name="Zeng Q."/>
            <person name="Berman J."/>
            <person name="Berriman M."/>
            <person name="Heitman J."/>
            <person name="Gow N.A."/>
            <person name="Lorenz M.C."/>
            <person name="Birren B.W."/>
            <person name="Kellis M."/>
            <person name="Cuomo C.A."/>
        </authorList>
    </citation>
    <scope>NUCLEOTIDE SEQUENCE [LARGE SCALE GENOMIC DNA]</scope>
    <source>
        <strain evidence="8">ATCC 11503 / BCRC 21390 / CBS 2605 / JCM 1781 / NBRC 1676 / NRRL YB-4239</strain>
    </source>
</reference>
<sequence length="211" mass="24103">MSLEKEYKPVTVEKPIENTFDLGNLATFDPNPLSNELLNSKNENEKEQYLTSVTRDNVQLLVNQILSLPLKTTTDNQGSLTGQSSSMTLVQLPEPTTPLPREKAIPKAKPKTKWEEFAARKGIKAKTKDGKLVYDEEKGEWVSKWGYKGNNKKLDDQWLVELNDDDDKKGKKRSNGEDELIDPRTLARAERKKLIKKNELQHKRNLKNASK</sequence>
<dbReference type="FunCoup" id="A5DVI9">
    <property type="interactions" value="574"/>
</dbReference>
<dbReference type="OMA" id="KMVYDEA"/>
<dbReference type="Proteomes" id="UP000001996">
    <property type="component" value="Unassembled WGS sequence"/>
</dbReference>
<dbReference type="VEuPathDB" id="FungiDB:LELG_01375"/>
<dbReference type="GO" id="GO:0034399">
    <property type="term" value="C:nuclear periphery"/>
    <property type="evidence" value="ECO:0007669"/>
    <property type="project" value="EnsemblFungi"/>
</dbReference>
<dbReference type="GO" id="GO:0030687">
    <property type="term" value="C:preribosome, large subunit precursor"/>
    <property type="evidence" value="ECO:0007669"/>
    <property type="project" value="EnsemblFungi"/>
</dbReference>
<comment type="similarity">
    <text evidence="2 5">Belongs to the RRS1 family.</text>
</comment>
<evidence type="ECO:0000256" key="3">
    <source>
        <dbReference type="ARBA" id="ARBA00022517"/>
    </source>
</evidence>
<evidence type="ECO:0000313" key="7">
    <source>
        <dbReference type="EMBL" id="EDK43197.1"/>
    </source>
</evidence>
<dbReference type="KEGG" id="lel:PVL30_001346"/>
<accession>A5DVI9</accession>
<proteinExistence type="inferred from homology"/>
<evidence type="ECO:0000256" key="6">
    <source>
        <dbReference type="SAM" id="MobiDB-lite"/>
    </source>
</evidence>
<evidence type="ECO:0000256" key="4">
    <source>
        <dbReference type="ARBA" id="ARBA00023242"/>
    </source>
</evidence>
<dbReference type="GO" id="GO:0000055">
    <property type="term" value="P:ribosomal large subunit export from nucleus"/>
    <property type="evidence" value="ECO:0007669"/>
    <property type="project" value="EnsemblFungi"/>
</dbReference>
<organism evidence="7 8">
    <name type="scientific">Lodderomyces elongisporus (strain ATCC 11503 / CBS 2605 / JCM 1781 / NBRC 1676 / NRRL YB-4239)</name>
    <name type="common">Yeast</name>
    <name type="synonym">Saccharomyces elongisporus</name>
    <dbReference type="NCBI Taxonomy" id="379508"/>
    <lineage>
        <taxon>Eukaryota</taxon>
        <taxon>Fungi</taxon>
        <taxon>Dikarya</taxon>
        <taxon>Ascomycota</taxon>
        <taxon>Saccharomycotina</taxon>
        <taxon>Pichiomycetes</taxon>
        <taxon>Debaryomycetaceae</taxon>
        <taxon>Candida/Lodderomyces clade</taxon>
        <taxon>Lodderomyces</taxon>
    </lineage>
</organism>
<dbReference type="GO" id="GO:0005730">
    <property type="term" value="C:nucleolus"/>
    <property type="evidence" value="ECO:0007669"/>
    <property type="project" value="EnsemblFungi"/>
</dbReference>
<protein>
    <recommendedName>
        <fullName evidence="5">Ribosome biogenesis regulatory protein</fullName>
    </recommendedName>
</protein>
<dbReference type="OrthoDB" id="28455at2759"/>
<evidence type="ECO:0000256" key="2">
    <source>
        <dbReference type="ARBA" id="ARBA00010077"/>
    </source>
</evidence>
<comment type="function">
    <text evidence="5">Involved in ribosomal large subunit assembly.</text>
</comment>
<evidence type="ECO:0000256" key="5">
    <source>
        <dbReference type="RuleBase" id="RU364132"/>
    </source>
</evidence>
<keyword evidence="8" id="KW-1185">Reference proteome</keyword>
<keyword evidence="4 5" id="KW-0539">Nucleus</keyword>
<feature type="region of interest" description="Disordered" evidence="6">
    <location>
        <begin position="163"/>
        <end position="185"/>
    </location>
</feature>
<comment type="subcellular location">
    <subcellularLocation>
        <location evidence="1 5">Nucleus</location>
    </subcellularLocation>
</comment>
<dbReference type="STRING" id="379508.A5DVI9"/>
<dbReference type="Pfam" id="PF04939">
    <property type="entry name" value="RRS1"/>
    <property type="match status" value="1"/>
</dbReference>
<gene>
    <name evidence="7" type="ORF">LELG_01375</name>
</gene>
<evidence type="ECO:0000256" key="1">
    <source>
        <dbReference type="ARBA" id="ARBA00004123"/>
    </source>
</evidence>
<dbReference type="EMBL" id="CH981525">
    <property type="protein sequence ID" value="EDK43197.1"/>
    <property type="molecule type" value="Genomic_DNA"/>
</dbReference>
<dbReference type="eggNOG" id="KOG1765">
    <property type="taxonomic scope" value="Eukaryota"/>
</dbReference>
<keyword evidence="3 5" id="KW-0690">Ribosome biogenesis</keyword>
<dbReference type="GO" id="GO:0000447">
    <property type="term" value="P:endonucleolytic cleavage in ITS1 to separate SSU-rRNA from 5.8S rRNA and LSU-rRNA from tricistronic rRNA transcript (SSU-rRNA, 5.8S rRNA, LSU-rRNA)"/>
    <property type="evidence" value="ECO:0007669"/>
    <property type="project" value="EnsemblFungi"/>
</dbReference>
<dbReference type="GO" id="GO:0042273">
    <property type="term" value="P:ribosomal large subunit biogenesis"/>
    <property type="evidence" value="ECO:0007669"/>
    <property type="project" value="EnsemblFungi"/>
</dbReference>
<dbReference type="InParanoid" id="A5DVI9"/>
<dbReference type="InterPro" id="IPR007023">
    <property type="entry name" value="Ribosom_reg"/>
</dbReference>
<dbReference type="GO" id="GO:0005654">
    <property type="term" value="C:nucleoplasm"/>
    <property type="evidence" value="ECO:0007669"/>
    <property type="project" value="EnsemblFungi"/>
</dbReference>